<comment type="catalytic activity">
    <reaction evidence="5">
        <text>indole-3-pyruvate + NADPH + O2 + H(+) = (indol-3-yl)acetate + CO2 + NADP(+) + H2O</text>
        <dbReference type="Rhea" id="RHEA:34331"/>
        <dbReference type="ChEBI" id="CHEBI:15377"/>
        <dbReference type="ChEBI" id="CHEBI:15378"/>
        <dbReference type="ChEBI" id="CHEBI:15379"/>
        <dbReference type="ChEBI" id="CHEBI:16526"/>
        <dbReference type="ChEBI" id="CHEBI:17640"/>
        <dbReference type="ChEBI" id="CHEBI:30854"/>
        <dbReference type="ChEBI" id="CHEBI:57783"/>
        <dbReference type="ChEBI" id="CHEBI:58349"/>
        <dbReference type="EC" id="1.14.13.168"/>
    </reaction>
</comment>
<dbReference type="GO" id="GO:0004499">
    <property type="term" value="F:N,N-dimethylaniline monooxygenase activity"/>
    <property type="evidence" value="ECO:0007669"/>
    <property type="project" value="InterPro"/>
</dbReference>
<dbReference type="InterPro" id="IPR050982">
    <property type="entry name" value="Auxin_biosynth/cation_transpt"/>
</dbReference>
<dbReference type="PANTHER" id="PTHR43539:SF78">
    <property type="entry name" value="FLAVIN-CONTAINING MONOOXYGENASE"/>
    <property type="match status" value="1"/>
</dbReference>
<evidence type="ECO:0000256" key="3">
    <source>
        <dbReference type="ARBA" id="ARBA00022827"/>
    </source>
</evidence>
<dbReference type="GO" id="GO:0050660">
    <property type="term" value="F:flavin adenine dinucleotide binding"/>
    <property type="evidence" value="ECO:0007669"/>
    <property type="project" value="InterPro"/>
</dbReference>
<evidence type="ECO:0000313" key="7">
    <source>
        <dbReference type="EMBL" id="KAG0564493.1"/>
    </source>
</evidence>
<keyword evidence="4 6" id="KW-0560">Oxidoreductase</keyword>
<dbReference type="EC" id="1.-.-.-" evidence="6"/>
<dbReference type="PRINTS" id="PR00411">
    <property type="entry name" value="PNDRDTASEI"/>
</dbReference>
<comment type="similarity">
    <text evidence="1 6">Belongs to the FMO family.</text>
</comment>
<organism evidence="7 8">
    <name type="scientific">Ceratodon purpureus</name>
    <name type="common">Fire moss</name>
    <name type="synonym">Dicranum purpureum</name>
    <dbReference type="NCBI Taxonomy" id="3225"/>
    <lineage>
        <taxon>Eukaryota</taxon>
        <taxon>Viridiplantae</taxon>
        <taxon>Streptophyta</taxon>
        <taxon>Embryophyta</taxon>
        <taxon>Bryophyta</taxon>
        <taxon>Bryophytina</taxon>
        <taxon>Bryopsida</taxon>
        <taxon>Dicranidae</taxon>
        <taxon>Pseudoditrichales</taxon>
        <taxon>Ditrichaceae</taxon>
        <taxon>Ceratodon</taxon>
    </lineage>
</organism>
<dbReference type="SUPFAM" id="SSF51905">
    <property type="entry name" value="FAD/NAD(P)-binding domain"/>
    <property type="match status" value="2"/>
</dbReference>
<evidence type="ECO:0000256" key="4">
    <source>
        <dbReference type="ARBA" id="ARBA00023002"/>
    </source>
</evidence>
<gene>
    <name evidence="7" type="ORF">KC19_8G114800</name>
</gene>
<dbReference type="OrthoDB" id="66881at2759"/>
<dbReference type="Gene3D" id="3.50.50.60">
    <property type="entry name" value="FAD/NAD(P)-binding domain"/>
    <property type="match status" value="1"/>
</dbReference>
<accession>A0A8T0H048</accession>
<dbReference type="EMBL" id="CM026429">
    <property type="protein sequence ID" value="KAG0564493.1"/>
    <property type="molecule type" value="Genomic_DNA"/>
</dbReference>
<comment type="cofactor">
    <cofactor evidence="6">
        <name>FAD</name>
        <dbReference type="ChEBI" id="CHEBI:57692"/>
    </cofactor>
</comment>
<reference evidence="7" key="1">
    <citation type="submission" date="2020-06" db="EMBL/GenBank/DDBJ databases">
        <title>WGS assembly of Ceratodon purpureus strain R40.</title>
        <authorList>
            <person name="Carey S.B."/>
            <person name="Jenkins J."/>
            <person name="Shu S."/>
            <person name="Lovell J.T."/>
            <person name="Sreedasyam A."/>
            <person name="Maumus F."/>
            <person name="Tiley G.P."/>
            <person name="Fernandez-Pozo N."/>
            <person name="Barry K."/>
            <person name="Chen C."/>
            <person name="Wang M."/>
            <person name="Lipzen A."/>
            <person name="Daum C."/>
            <person name="Saski C.A."/>
            <person name="Payton A.C."/>
            <person name="Mcbreen J.C."/>
            <person name="Conrad R.E."/>
            <person name="Kollar L.M."/>
            <person name="Olsson S."/>
            <person name="Huttunen S."/>
            <person name="Landis J.B."/>
            <person name="Wickett N.J."/>
            <person name="Johnson M.G."/>
            <person name="Rensing S.A."/>
            <person name="Grimwood J."/>
            <person name="Schmutz J."/>
            <person name="Mcdaniel S.F."/>
        </authorList>
    </citation>
    <scope>NUCLEOTIDE SEQUENCE</scope>
    <source>
        <strain evidence="7">R40</strain>
    </source>
</reference>
<keyword evidence="2 6" id="KW-0285">Flavoprotein</keyword>
<dbReference type="GO" id="GO:0050661">
    <property type="term" value="F:NADP binding"/>
    <property type="evidence" value="ECO:0007669"/>
    <property type="project" value="InterPro"/>
</dbReference>
<dbReference type="PANTHER" id="PTHR43539">
    <property type="entry name" value="FLAVIN-BINDING MONOOXYGENASE-LIKE PROTEIN (AFU_ORTHOLOGUE AFUA_4G09220)"/>
    <property type="match status" value="1"/>
</dbReference>
<sequence length="395" mass="42672">MASSEISSSSDSKKTVLIVGAGPAGLATAACLTSKSIPYVLLEREDCTASMWKKLTYDRLHLHLPKKVCELPLLPFPKDFPKYPSRDQTVAYLDHYAQHFGIRPVFNTNVTSAEFSPELGLWVVMAKQNATVVCFTASSLVVATGENGEPVMPLLPGHEEFGGKCIHGKDYKNGVKYGGQKVLVVGIGNTGMEIAYDLAICGAEPTLVARSQIHVMPRDVFGLSISTFGVSQQLLKVFPTWFVDKILVLLSWLTLGNTAKYNLIRPEEGPLSLKARTGRTPVLDVGTVGKIKSGEIKVMPAIDRLTATGARFVNGVEQDFDAIIMATGYASTVCKWLKDDGMFGGDGLPKALFPNGWKGEFGLYAVGFGRRGLFGCAHDAVLVAQDIAKENHDAT</sequence>
<evidence type="ECO:0000256" key="2">
    <source>
        <dbReference type="ARBA" id="ARBA00022630"/>
    </source>
</evidence>
<protein>
    <recommendedName>
        <fullName evidence="6">Flavin-containing monooxygenase</fullName>
        <ecNumber evidence="6">1.-.-.-</ecNumber>
    </recommendedName>
</protein>
<dbReference type="InterPro" id="IPR000960">
    <property type="entry name" value="Flavin_mOase"/>
</dbReference>
<dbReference type="AlphaFoldDB" id="A0A8T0H048"/>
<evidence type="ECO:0000256" key="6">
    <source>
        <dbReference type="RuleBase" id="RU361177"/>
    </source>
</evidence>
<dbReference type="Proteomes" id="UP000822688">
    <property type="component" value="Chromosome 8"/>
</dbReference>
<dbReference type="InterPro" id="IPR020946">
    <property type="entry name" value="Flavin_mOase-like"/>
</dbReference>
<evidence type="ECO:0000256" key="5">
    <source>
        <dbReference type="ARBA" id="ARBA00047707"/>
    </source>
</evidence>
<proteinExistence type="inferred from homology"/>
<keyword evidence="3 6" id="KW-0274">FAD</keyword>
<dbReference type="PRINTS" id="PR00368">
    <property type="entry name" value="FADPNR"/>
</dbReference>
<keyword evidence="6" id="KW-0503">Monooxygenase</keyword>
<dbReference type="PIRSF" id="PIRSF000332">
    <property type="entry name" value="FMO"/>
    <property type="match status" value="1"/>
</dbReference>
<evidence type="ECO:0000313" key="8">
    <source>
        <dbReference type="Proteomes" id="UP000822688"/>
    </source>
</evidence>
<keyword evidence="8" id="KW-1185">Reference proteome</keyword>
<evidence type="ECO:0000256" key="1">
    <source>
        <dbReference type="ARBA" id="ARBA00009183"/>
    </source>
</evidence>
<dbReference type="GO" id="GO:0103075">
    <property type="term" value="F:indole-3-pyruvate monooxygenase activity"/>
    <property type="evidence" value="ECO:0007669"/>
    <property type="project" value="UniProtKB-EC"/>
</dbReference>
<comment type="caution">
    <text evidence="7">The sequence shown here is derived from an EMBL/GenBank/DDBJ whole genome shotgun (WGS) entry which is preliminary data.</text>
</comment>
<name>A0A8T0H048_CERPU</name>
<dbReference type="Pfam" id="PF00743">
    <property type="entry name" value="FMO-like"/>
    <property type="match status" value="1"/>
</dbReference>
<dbReference type="InterPro" id="IPR036188">
    <property type="entry name" value="FAD/NAD-bd_sf"/>
</dbReference>